<dbReference type="EMBL" id="VSWC01000158">
    <property type="protein sequence ID" value="KAA1073203.1"/>
    <property type="molecule type" value="Genomic_DNA"/>
</dbReference>
<name>A0A5B0MAK9_PUCGR</name>
<accession>A0A5B0MAK9</accession>
<keyword evidence="3" id="KW-1185">Reference proteome</keyword>
<reference evidence="2 3" key="1">
    <citation type="submission" date="2019-05" db="EMBL/GenBank/DDBJ databases">
        <title>Emergence of the Ug99 lineage of the wheat stem rust pathogen through somatic hybridization.</title>
        <authorList>
            <person name="Li F."/>
            <person name="Upadhyaya N.M."/>
            <person name="Sperschneider J."/>
            <person name="Matny O."/>
            <person name="Nguyen-Phuc H."/>
            <person name="Mago R."/>
            <person name="Raley C."/>
            <person name="Miller M.E."/>
            <person name="Silverstein K.A.T."/>
            <person name="Henningsen E."/>
            <person name="Hirsch C.D."/>
            <person name="Visser B."/>
            <person name="Pretorius Z.A."/>
            <person name="Steffenson B.J."/>
            <person name="Schwessinger B."/>
            <person name="Dodds P.N."/>
            <person name="Figueroa M."/>
        </authorList>
    </citation>
    <scope>NUCLEOTIDE SEQUENCE [LARGE SCALE GENOMIC DNA]</scope>
    <source>
        <strain evidence="2">21-0</strain>
    </source>
</reference>
<evidence type="ECO:0000313" key="2">
    <source>
        <dbReference type="EMBL" id="KAA1073203.1"/>
    </source>
</evidence>
<dbReference type="Proteomes" id="UP000324748">
    <property type="component" value="Unassembled WGS sequence"/>
</dbReference>
<feature type="region of interest" description="Disordered" evidence="1">
    <location>
        <begin position="505"/>
        <end position="531"/>
    </location>
</feature>
<evidence type="ECO:0000256" key="1">
    <source>
        <dbReference type="SAM" id="MobiDB-lite"/>
    </source>
</evidence>
<dbReference type="OrthoDB" id="2505988at2759"/>
<dbReference type="InterPro" id="IPR004242">
    <property type="entry name" value="Transposase_21"/>
</dbReference>
<dbReference type="PANTHER" id="PTHR46579">
    <property type="entry name" value="F5/8 TYPE C DOMAIN-CONTAINING PROTEIN-RELATED"/>
    <property type="match status" value="1"/>
</dbReference>
<dbReference type="PANTHER" id="PTHR46579:SF1">
    <property type="entry name" value="F5_8 TYPE C DOMAIN-CONTAINING PROTEIN"/>
    <property type="match status" value="1"/>
</dbReference>
<evidence type="ECO:0000313" key="3">
    <source>
        <dbReference type="Proteomes" id="UP000324748"/>
    </source>
</evidence>
<protein>
    <submittedName>
        <fullName evidence="2">Uncharacterized protein</fullName>
    </submittedName>
</protein>
<gene>
    <name evidence="2" type="ORF">PGT21_050095</name>
</gene>
<dbReference type="Pfam" id="PF02992">
    <property type="entry name" value="Transposase_21"/>
    <property type="match status" value="1"/>
</dbReference>
<comment type="caution">
    <text evidence="2">The sequence shown here is derived from an EMBL/GenBank/DDBJ whole genome shotgun (WGS) entry which is preliminary data.</text>
</comment>
<feature type="compositionally biased region" description="Low complexity" evidence="1">
    <location>
        <begin position="510"/>
        <end position="521"/>
    </location>
</feature>
<proteinExistence type="predicted"/>
<dbReference type="AlphaFoldDB" id="A0A5B0MAK9"/>
<organism evidence="2 3">
    <name type="scientific">Puccinia graminis f. sp. tritici</name>
    <dbReference type="NCBI Taxonomy" id="56615"/>
    <lineage>
        <taxon>Eukaryota</taxon>
        <taxon>Fungi</taxon>
        <taxon>Dikarya</taxon>
        <taxon>Basidiomycota</taxon>
        <taxon>Pucciniomycotina</taxon>
        <taxon>Pucciniomycetes</taxon>
        <taxon>Pucciniales</taxon>
        <taxon>Pucciniaceae</taxon>
        <taxon>Puccinia</taxon>
    </lineage>
</organism>
<sequence length="975" mass="110133">MNTLNTYAPTGTSNEEEEIVEAIAGLFIQPRLEYDSSRFCKLATWHHVSPAVTLVKLKTALFYVTQTCSLYTSSCMLKLDRQLIELVTTQGLKHQSQPQPLSISSQLALSDLPQDTRTVIRNLSIDPDLEYLVCCPDCFAMYPETSATPNRCSHRLLPKEKKSSNPDETDDSVDNGPMLCGAELFRHSGATRSPIRKFAYQNLVHWLARLFCRKDIEEALEETAIKSRSPYDSSAEMFDIQDSQTWREFRGADGNQFTSDSGNVVFGMFMDGINPYGNRQAGKHVSVTFIVMICLSLPVSLRYRPENIFLVGIAPGPKEPSLEQTNWILGPVVEQLKSVWYPGMKLSKTPLHPQGRSISAALLPFFADLPALRRSLGFASHAATRMCSCCLLPKSDISNINEESWPPRTLDQHKFWAKKSYEAESLDERDEILLEHGVRYSVLLELPYWDILKFHVVDAMHNLLLGLLKWHCQRFWLMSDEDDEQAPKGVSTKELRDLIAAASSPLPHDLSSTLSQLPSTSKKGKQRLTEDTEVDQVAFRDLLLGNSSTSSDDDFVPHISSAEWGGEWVAPSEGKIIFDKTLISHVNSLLSKIRIPTWIQRAIPVLGKASFGRLKADEWRNLFTVQLPLILPSYWNDDDPACLSLLHNFAHLVSLVNLGLKRSMTAKRADDYREHVQAYIQSSLTLFPDVELAPNHHMAFHLARCLKALGPSRAWWSFSMERLMAQVLKSTGNNQLGQMEITYQKTFGRISNLRSMLESGSFPPSLDPVIRQIKALYDPIPAVPRTRLNEPTRPLSEKLFKQLIIRLNERFPLATHKWLESDKWVALSSAESPNFAPVNSRAEHVKNIHVDDVIFSTISSNESNCAIALKPHSPLKYGLIHSIFKHTRRAPGLLNSITDTWVVVHPLVPIPTVNDPYKGFDKYHMTVALRRINNLVDYIIPFSDILAHCAWLRYPAGTVHQTINYETIALVCIDR</sequence>